<protein>
    <submittedName>
        <fullName evidence="1">Uncharacterized protein</fullName>
    </submittedName>
</protein>
<comment type="caution">
    <text evidence="1">The sequence shown here is derived from an EMBL/GenBank/DDBJ whole genome shotgun (WGS) entry which is preliminary data.</text>
</comment>
<organism evidence="1 2">
    <name type="scientific">Candidatus Roizmanbacteria bacterium RIFCSPHIGHO2_02_FULL_43_11</name>
    <dbReference type="NCBI Taxonomy" id="1802043"/>
    <lineage>
        <taxon>Bacteria</taxon>
        <taxon>Candidatus Roizmaniibacteriota</taxon>
    </lineage>
</organism>
<accession>A0A1F7HLH2</accession>
<dbReference type="EMBL" id="MFZT01000007">
    <property type="protein sequence ID" value="OGK31836.1"/>
    <property type="molecule type" value="Genomic_DNA"/>
</dbReference>
<dbReference type="Proteomes" id="UP000178098">
    <property type="component" value="Unassembled WGS sequence"/>
</dbReference>
<dbReference type="AlphaFoldDB" id="A0A1F7HLH2"/>
<evidence type="ECO:0000313" key="2">
    <source>
        <dbReference type="Proteomes" id="UP000178098"/>
    </source>
</evidence>
<gene>
    <name evidence="1" type="ORF">A3D08_01605</name>
</gene>
<name>A0A1F7HLH2_9BACT</name>
<proteinExistence type="predicted"/>
<sequence>MDKLDVIIESIVRHQENVVGPLAIEQANEVDGVLVTDDGKVRVTLKKTSSPKKVLESLVKRYEMLFGQASVEVCKDAIKEAGVKIDAKELPEILS</sequence>
<reference evidence="1 2" key="1">
    <citation type="journal article" date="2016" name="Nat. Commun.">
        <title>Thousands of microbial genomes shed light on interconnected biogeochemical processes in an aquifer system.</title>
        <authorList>
            <person name="Anantharaman K."/>
            <person name="Brown C.T."/>
            <person name="Hug L.A."/>
            <person name="Sharon I."/>
            <person name="Castelle C.J."/>
            <person name="Probst A.J."/>
            <person name="Thomas B.C."/>
            <person name="Singh A."/>
            <person name="Wilkins M.J."/>
            <person name="Karaoz U."/>
            <person name="Brodie E.L."/>
            <person name="Williams K.H."/>
            <person name="Hubbard S.S."/>
            <person name="Banfield J.F."/>
        </authorList>
    </citation>
    <scope>NUCLEOTIDE SEQUENCE [LARGE SCALE GENOMIC DNA]</scope>
</reference>
<evidence type="ECO:0000313" key="1">
    <source>
        <dbReference type="EMBL" id="OGK31836.1"/>
    </source>
</evidence>